<evidence type="ECO:0000256" key="1">
    <source>
        <dbReference type="SAM" id="MobiDB-lite"/>
    </source>
</evidence>
<evidence type="ECO:0000313" key="3">
    <source>
        <dbReference type="EMBL" id="KAF5242731.1"/>
    </source>
</evidence>
<feature type="compositionally biased region" description="Basic and acidic residues" evidence="1">
    <location>
        <begin position="15"/>
        <end position="33"/>
    </location>
</feature>
<proteinExistence type="predicted"/>
<evidence type="ECO:0000259" key="2">
    <source>
        <dbReference type="Pfam" id="PF13086"/>
    </source>
</evidence>
<feature type="region of interest" description="Disordered" evidence="1">
    <location>
        <begin position="180"/>
        <end position="202"/>
    </location>
</feature>
<dbReference type="AlphaFoldDB" id="A0AAN6HI62"/>
<dbReference type="Gene3D" id="3.40.50.300">
    <property type="entry name" value="P-loop containing nucleotide triphosphate hydrolases"/>
    <property type="match status" value="1"/>
</dbReference>
<dbReference type="Pfam" id="PF13086">
    <property type="entry name" value="AAA_11"/>
    <property type="match status" value="1"/>
</dbReference>
<comment type="caution">
    <text evidence="3">The sequence shown here is derived from an EMBL/GenBank/DDBJ whole genome shotgun (WGS) entry which is preliminary data.</text>
</comment>
<feature type="region of interest" description="Disordered" evidence="1">
    <location>
        <begin position="1"/>
        <end position="55"/>
    </location>
</feature>
<feature type="domain" description="DNA2/NAM7 helicase helicase" evidence="2">
    <location>
        <begin position="644"/>
        <end position="710"/>
    </location>
</feature>
<dbReference type="EMBL" id="JAAMOD010000074">
    <property type="protein sequence ID" value="KAF5242731.1"/>
    <property type="molecule type" value="Genomic_DNA"/>
</dbReference>
<accession>A0AAN6HI62</accession>
<gene>
    <name evidence="3" type="ORF">FAUST_3159</name>
</gene>
<organism evidence="3 4">
    <name type="scientific">Fusarium austroamericanum</name>
    <dbReference type="NCBI Taxonomy" id="282268"/>
    <lineage>
        <taxon>Eukaryota</taxon>
        <taxon>Fungi</taxon>
        <taxon>Dikarya</taxon>
        <taxon>Ascomycota</taxon>
        <taxon>Pezizomycotina</taxon>
        <taxon>Sordariomycetes</taxon>
        <taxon>Hypocreomycetidae</taxon>
        <taxon>Hypocreales</taxon>
        <taxon>Nectriaceae</taxon>
        <taxon>Fusarium</taxon>
    </lineage>
</organism>
<reference evidence="3 4" key="1">
    <citation type="submission" date="2020-02" db="EMBL/GenBank/DDBJ databases">
        <title>Identification and distribution of gene clusters putatively required for synthesis of sphingolipid metabolism inhibitors in phylogenetically diverse species of the filamentous fungus Fusarium.</title>
        <authorList>
            <person name="Kim H.-S."/>
            <person name="Busman M."/>
            <person name="Brown D.W."/>
            <person name="Divon H."/>
            <person name="Uhlig S."/>
            <person name="Proctor R.H."/>
        </authorList>
    </citation>
    <scope>NUCLEOTIDE SEQUENCE [LARGE SCALE GENOMIC DNA]</scope>
    <source>
        <strain evidence="3 4">NRRL 2903</strain>
    </source>
</reference>
<dbReference type="InterPro" id="IPR027417">
    <property type="entry name" value="P-loop_NTPase"/>
</dbReference>
<dbReference type="InterPro" id="IPR041677">
    <property type="entry name" value="DNA2/NAM7_AAA_11"/>
</dbReference>
<dbReference type="GO" id="GO:0004386">
    <property type="term" value="F:helicase activity"/>
    <property type="evidence" value="ECO:0007669"/>
    <property type="project" value="InterPro"/>
</dbReference>
<dbReference type="Proteomes" id="UP000537989">
    <property type="component" value="Unassembled WGS sequence"/>
</dbReference>
<keyword evidence="4" id="KW-1185">Reference proteome</keyword>
<sequence>MSSNIPFGPITPSNHESERDRHYYSEPPSDHVIDLAGEDPPATPMPGSCQRDDDSHRQDLYVRHELAVAAVAAVEANPDLALTGDYFLEHPYVISERRGPSRVCRFTDLTRKENEALILIMTEGIQAIYPGKTPTIKDWHDFVRGVFGGWTSMSVAPRHPVLREPRFDETHIEVGKLTTDAPSETNSTARRAGAPGSDSGARMVPRLLKNRQTKFVFEIYDVLLRAQAEIEPIPAFEKNASEYLQRSLTDNELSELLDILQADDEDASYRLVAEVLAIPPLLKYPNEQTTTNQQSPELLWLSATSIGLQIPYLDSKYQLLAARAPVSNTDDNNGSPVAVEVPINVTVPQPEELIQGFFDRLTRPENALDVLVKMDVSLKPIKAESLAVNSLHHPTSANPPPAMKSVGVYQYLMDFTPREDVVNLLYELPGINDVVQGGGLDHLVTVLGKMNKEMQQAVLNMKSTNAGVHFVPSVAGWQVLLTRTPLPLCLLWHSSNIRYRQGRGAVQLKGVALLDNNIGLEAFYERLNETLQRLGIDEARHFPIIRLYAVDGEVGSGVKRDTQKGPTGRLDRAAAEAELNSFADEFMLEATLTRISVDTQGTLEAFFAMRNIATTKVEDGQELDTAEFGNFKAWVKNLFEAYLLQFNGVVLSTTTAASNFLFRTAFAPELVLVDEASTMRELTTMIPIAFFSPKGWIITGDVNQRAPFIIMEHDLQSGISSNPFAEQLTTSLLTRAVNAGVPKSYLKVNQTSGYQSNWPLRP</sequence>
<name>A0AAN6HI62_FUSAU</name>
<feature type="compositionally biased region" description="Polar residues" evidence="1">
    <location>
        <begin position="180"/>
        <end position="189"/>
    </location>
</feature>
<protein>
    <recommendedName>
        <fullName evidence="2">DNA2/NAM7 helicase helicase domain-containing protein</fullName>
    </recommendedName>
</protein>
<evidence type="ECO:0000313" key="4">
    <source>
        <dbReference type="Proteomes" id="UP000537989"/>
    </source>
</evidence>